<dbReference type="InterPro" id="IPR001374">
    <property type="entry name" value="R3H_dom"/>
</dbReference>
<dbReference type="PANTHER" id="PTHR18934:SF213">
    <property type="entry name" value="3'-5' RNA HELICASE YTHDC2"/>
    <property type="match status" value="1"/>
</dbReference>
<evidence type="ECO:0000256" key="7">
    <source>
        <dbReference type="ARBA" id="ARBA00023242"/>
    </source>
</evidence>
<dbReference type="GO" id="GO:0005524">
    <property type="term" value="F:ATP binding"/>
    <property type="evidence" value="ECO:0007669"/>
    <property type="project" value="UniProtKB-KW"/>
</dbReference>
<dbReference type="GO" id="GO:0005634">
    <property type="term" value="C:nucleus"/>
    <property type="evidence" value="ECO:0007669"/>
    <property type="project" value="UniProtKB-SubCell"/>
</dbReference>
<dbReference type="GO" id="GO:0016787">
    <property type="term" value="F:hydrolase activity"/>
    <property type="evidence" value="ECO:0007669"/>
    <property type="project" value="UniProtKB-KW"/>
</dbReference>
<evidence type="ECO:0000256" key="6">
    <source>
        <dbReference type="ARBA" id="ARBA00022884"/>
    </source>
</evidence>
<keyword evidence="4" id="KW-0347">Helicase</keyword>
<evidence type="ECO:0000256" key="3">
    <source>
        <dbReference type="ARBA" id="ARBA00022801"/>
    </source>
</evidence>
<keyword evidence="6" id="KW-0694">RNA-binding</keyword>
<dbReference type="PANTHER" id="PTHR18934">
    <property type="entry name" value="ATP-DEPENDENT RNA HELICASE"/>
    <property type="match status" value="1"/>
</dbReference>
<evidence type="ECO:0000313" key="10">
    <source>
        <dbReference type="EMBL" id="MBX16194.1"/>
    </source>
</evidence>
<accession>A0A2P2LDZ9</accession>
<dbReference type="SUPFAM" id="SSF52540">
    <property type="entry name" value="P-loop containing nucleoside triphosphate hydrolases"/>
    <property type="match status" value="1"/>
</dbReference>
<feature type="domain" description="R3H" evidence="9">
    <location>
        <begin position="17"/>
        <end position="84"/>
    </location>
</feature>
<evidence type="ECO:0000256" key="1">
    <source>
        <dbReference type="ARBA" id="ARBA00004123"/>
    </source>
</evidence>
<organism evidence="10">
    <name type="scientific">Rhizophora mucronata</name>
    <name type="common">Asiatic mangrove</name>
    <dbReference type="NCBI Taxonomy" id="61149"/>
    <lineage>
        <taxon>Eukaryota</taxon>
        <taxon>Viridiplantae</taxon>
        <taxon>Streptophyta</taxon>
        <taxon>Embryophyta</taxon>
        <taxon>Tracheophyta</taxon>
        <taxon>Spermatophyta</taxon>
        <taxon>Magnoliopsida</taxon>
        <taxon>eudicotyledons</taxon>
        <taxon>Gunneridae</taxon>
        <taxon>Pentapetalae</taxon>
        <taxon>rosids</taxon>
        <taxon>fabids</taxon>
        <taxon>Malpighiales</taxon>
        <taxon>Rhizophoraceae</taxon>
        <taxon>Rhizophora</taxon>
    </lineage>
</organism>
<dbReference type="EMBL" id="GGEC01035710">
    <property type="protein sequence ID" value="MBX16194.1"/>
    <property type="molecule type" value="Transcribed_RNA"/>
</dbReference>
<dbReference type="Pfam" id="PF01424">
    <property type="entry name" value="R3H"/>
    <property type="match status" value="1"/>
</dbReference>
<proteinExistence type="predicted"/>
<dbReference type="PROSITE" id="PS51061">
    <property type="entry name" value="R3H"/>
    <property type="match status" value="1"/>
</dbReference>
<evidence type="ECO:0000259" key="9">
    <source>
        <dbReference type="PROSITE" id="PS51061"/>
    </source>
</evidence>
<dbReference type="GO" id="GO:0003677">
    <property type="term" value="F:DNA binding"/>
    <property type="evidence" value="ECO:0007669"/>
    <property type="project" value="UniProtKB-ARBA"/>
</dbReference>
<dbReference type="SMART" id="SM00393">
    <property type="entry name" value="R3H"/>
    <property type="match status" value="1"/>
</dbReference>
<evidence type="ECO:0000256" key="2">
    <source>
        <dbReference type="ARBA" id="ARBA00022741"/>
    </source>
</evidence>
<keyword evidence="7" id="KW-0539">Nucleus</keyword>
<dbReference type="SUPFAM" id="SSF82708">
    <property type="entry name" value="R3H domain"/>
    <property type="match status" value="1"/>
</dbReference>
<evidence type="ECO:0000256" key="5">
    <source>
        <dbReference type="ARBA" id="ARBA00022840"/>
    </source>
</evidence>
<dbReference type="FunFam" id="3.30.1370.50:FF:000002">
    <property type="entry name" value="Immunoglobulin mu DNA-binding protein 2"/>
    <property type="match status" value="1"/>
</dbReference>
<dbReference type="InterPro" id="IPR027417">
    <property type="entry name" value="P-loop_NTPase"/>
</dbReference>
<sequence length="277" mass="31411">MDMGRNRQIRSQQQQNRNVAEACRIRISEILNRFRASSDRVYTFGADYSNHERAVVHQVCKKMGLKSKSSGKGNQRCVSVYKAIKKEDNKVVKEGLANFTFSEESKRVLEDLFANYPPEDGNLADKMIGKDSEKANKERGKKDEIFCKPSINKKEIAKKMDSLASRVEKDANFRQIIEHRSKLPIGSFRDVITSTIESHQVVLISGETGCGKTTQVPQFVLDYMWGKGEACKIVCTQPRRISATSGGYQLTMPSSDYHQTLDIYFALPYTICNTVSW</sequence>
<comment type="subcellular location">
    <subcellularLocation>
        <location evidence="1">Nucleus</location>
    </subcellularLocation>
</comment>
<dbReference type="GO" id="GO:0003723">
    <property type="term" value="F:RNA binding"/>
    <property type="evidence" value="ECO:0007669"/>
    <property type="project" value="UniProtKB-KW"/>
</dbReference>
<comment type="catalytic activity">
    <reaction evidence="8">
        <text>ATP + H2O = ADP + phosphate + H(+)</text>
        <dbReference type="Rhea" id="RHEA:13065"/>
        <dbReference type="ChEBI" id="CHEBI:15377"/>
        <dbReference type="ChEBI" id="CHEBI:15378"/>
        <dbReference type="ChEBI" id="CHEBI:30616"/>
        <dbReference type="ChEBI" id="CHEBI:43474"/>
        <dbReference type="ChEBI" id="CHEBI:456216"/>
        <dbReference type="EC" id="3.6.4.13"/>
    </reaction>
</comment>
<keyword evidence="2" id="KW-0547">Nucleotide-binding</keyword>
<dbReference type="Gene3D" id="3.40.50.300">
    <property type="entry name" value="P-loop containing nucleotide triphosphate hydrolases"/>
    <property type="match status" value="1"/>
</dbReference>
<reference evidence="10" key="1">
    <citation type="submission" date="2018-02" db="EMBL/GenBank/DDBJ databases">
        <title>Rhizophora mucronata_Transcriptome.</title>
        <authorList>
            <person name="Meera S.P."/>
            <person name="Sreeshan A."/>
            <person name="Augustine A."/>
        </authorList>
    </citation>
    <scope>NUCLEOTIDE SEQUENCE</scope>
    <source>
        <tissue evidence="10">Leaf</tissue>
    </source>
</reference>
<dbReference type="GO" id="GO:0003724">
    <property type="term" value="F:RNA helicase activity"/>
    <property type="evidence" value="ECO:0007669"/>
    <property type="project" value="UniProtKB-EC"/>
</dbReference>
<dbReference type="CDD" id="cd17917">
    <property type="entry name" value="DEXHc_RHA-like"/>
    <property type="match status" value="1"/>
</dbReference>
<keyword evidence="3" id="KW-0378">Hydrolase</keyword>
<keyword evidence="5" id="KW-0067">ATP-binding</keyword>
<name>A0A2P2LDZ9_RHIMU</name>
<dbReference type="InterPro" id="IPR036867">
    <property type="entry name" value="R3H_dom_sf"/>
</dbReference>
<evidence type="ECO:0000256" key="8">
    <source>
        <dbReference type="ARBA" id="ARBA00047984"/>
    </source>
</evidence>
<dbReference type="Gene3D" id="3.30.1370.50">
    <property type="entry name" value="R3H-like domain"/>
    <property type="match status" value="1"/>
</dbReference>
<protein>
    <submittedName>
        <fullName evidence="10">Uncharacterized protein MANES_01G132300</fullName>
    </submittedName>
</protein>
<evidence type="ECO:0000256" key="4">
    <source>
        <dbReference type="ARBA" id="ARBA00022806"/>
    </source>
</evidence>
<dbReference type="AlphaFoldDB" id="A0A2P2LDZ9"/>